<accession>A0A1G8AVV7</accession>
<organism evidence="1 2">
    <name type="scientific">Alteribacillus persepolensis</name>
    <dbReference type="NCBI Taxonomy" id="568899"/>
    <lineage>
        <taxon>Bacteria</taxon>
        <taxon>Bacillati</taxon>
        <taxon>Bacillota</taxon>
        <taxon>Bacilli</taxon>
        <taxon>Bacillales</taxon>
        <taxon>Bacillaceae</taxon>
        <taxon>Alteribacillus</taxon>
    </lineage>
</organism>
<keyword evidence="2" id="KW-1185">Reference proteome</keyword>
<name>A0A1G8AVV7_9BACI</name>
<reference evidence="1 2" key="1">
    <citation type="submission" date="2016-10" db="EMBL/GenBank/DDBJ databases">
        <authorList>
            <person name="de Groot N.N."/>
        </authorList>
    </citation>
    <scope>NUCLEOTIDE SEQUENCE [LARGE SCALE GENOMIC DNA]</scope>
    <source>
        <strain evidence="1 2">DSM 21632</strain>
    </source>
</reference>
<evidence type="ECO:0000313" key="1">
    <source>
        <dbReference type="EMBL" id="SDH24500.1"/>
    </source>
</evidence>
<dbReference type="STRING" id="568899.SAMN05192534_10320"/>
<evidence type="ECO:0008006" key="3">
    <source>
        <dbReference type="Google" id="ProtNLM"/>
    </source>
</evidence>
<dbReference type="AlphaFoldDB" id="A0A1G8AVV7"/>
<dbReference type="InterPro" id="IPR012347">
    <property type="entry name" value="Ferritin-like"/>
</dbReference>
<proteinExistence type="predicted"/>
<sequence length="339" mass="38790">MGTSPEDVKLTSAEIGKIWSTYTGNTLSKCVLRYFQQHVEDPDIKRIVDHALDLCDSLVVDAREIFQKENFPVPVGFTDEDVHLGAPRLFKDEFYLHYLKYTGKAGLSLYSVAIPLMTRSDTREFFTNTVQATMRFLNEVTQVLMDKGLMVKPPEIPYPRHPDFIEKQRYLSGFLGEVRPLHALEIAHIYSNLDNDTTSKALLVAFSQVAREGKIRDFFLRGKEITDRHIKAGFNKLHENGLPGTPFLDNLVTTSTISPFSDKLMLFHKMEMFSMKIRTYANAASLNGRRDIGAMYTRFLADNGLYVDDAANLLIARRWMERTPEAVDRDELAHKKELE</sequence>
<dbReference type="Gene3D" id="1.20.1260.10">
    <property type="match status" value="2"/>
</dbReference>
<dbReference type="Proteomes" id="UP000199163">
    <property type="component" value="Unassembled WGS sequence"/>
</dbReference>
<evidence type="ECO:0000313" key="2">
    <source>
        <dbReference type="Proteomes" id="UP000199163"/>
    </source>
</evidence>
<protein>
    <recommendedName>
        <fullName evidence="3">DUF3231 family protein</fullName>
    </recommendedName>
</protein>
<gene>
    <name evidence="1" type="ORF">SAMN05192534_10320</name>
</gene>
<dbReference type="Pfam" id="PF11553">
    <property type="entry name" value="DUF3231"/>
    <property type="match status" value="2"/>
</dbReference>
<dbReference type="RefSeq" id="WP_245705175.1">
    <property type="nucleotide sequence ID" value="NZ_FNDK01000003.1"/>
</dbReference>
<dbReference type="EMBL" id="FNDK01000003">
    <property type="protein sequence ID" value="SDH24500.1"/>
    <property type="molecule type" value="Genomic_DNA"/>
</dbReference>
<dbReference type="InterPro" id="IPR021617">
    <property type="entry name" value="DUF3231"/>
</dbReference>